<dbReference type="PANTHER" id="PTHR46704">
    <property type="entry name" value="CXC DOMAIN-CONTAINING PROTEIN-RELATED"/>
    <property type="match status" value="1"/>
</dbReference>
<gene>
    <name evidence="1" type="ORF">PACLA_8A071947</name>
</gene>
<keyword evidence="2" id="KW-1185">Reference proteome</keyword>
<organism evidence="1 2">
    <name type="scientific">Paramuricea clavata</name>
    <name type="common">Red gorgonian</name>
    <name type="synonym">Violescent sea-whip</name>
    <dbReference type="NCBI Taxonomy" id="317549"/>
    <lineage>
        <taxon>Eukaryota</taxon>
        <taxon>Metazoa</taxon>
        <taxon>Cnidaria</taxon>
        <taxon>Anthozoa</taxon>
        <taxon>Octocorallia</taxon>
        <taxon>Malacalcyonacea</taxon>
        <taxon>Plexauridae</taxon>
        <taxon>Paramuricea</taxon>
    </lineage>
</organism>
<evidence type="ECO:0000313" key="2">
    <source>
        <dbReference type="Proteomes" id="UP001152795"/>
    </source>
</evidence>
<dbReference type="OrthoDB" id="5949098at2759"/>
<dbReference type="AlphaFoldDB" id="A0A6S7GN85"/>
<evidence type="ECO:0000313" key="1">
    <source>
        <dbReference type="EMBL" id="CAB3990956.1"/>
    </source>
</evidence>
<accession>A0A6S7GN85</accession>
<reference evidence="1" key="1">
    <citation type="submission" date="2020-04" db="EMBL/GenBank/DDBJ databases">
        <authorList>
            <person name="Alioto T."/>
            <person name="Alioto T."/>
            <person name="Gomez Garrido J."/>
        </authorList>
    </citation>
    <scope>NUCLEOTIDE SEQUENCE</scope>
    <source>
        <strain evidence="1">A484AB</strain>
    </source>
</reference>
<dbReference type="Proteomes" id="UP001152795">
    <property type="component" value="Unassembled WGS sequence"/>
</dbReference>
<sequence length="270" mass="30011">MNIGDNNALIVDAMAILQALKGKWKTFGEFADSIFHYLVKLARECKANRLDFVADRKEKCLLITSGTTQTEHVSTREVPQLECDHEEADTRLLLHYKAAALSHQRIIIKSPDTDVFVLFIAMQKTIGKELLMTTGTGNKFRLIDISSILNVLDEELCACLPGFHGFSGCDSTSAFLGKGKVKPWKALQMNPRFMEIFSQLGRSAEVSDELVVSLGTFVCLLYGEHVLMSADTSFLSQASIPTMFFLQIVTAFGNTLKEQTFKHSRGIGAY</sequence>
<dbReference type="PANTHER" id="PTHR46704:SF9">
    <property type="entry name" value="BHLH DOMAIN-CONTAINING PROTEIN"/>
    <property type="match status" value="1"/>
</dbReference>
<dbReference type="EMBL" id="CACRXK020001761">
    <property type="protein sequence ID" value="CAB3990956.1"/>
    <property type="molecule type" value="Genomic_DNA"/>
</dbReference>
<proteinExistence type="predicted"/>
<comment type="caution">
    <text evidence="1">The sequence shown here is derived from an EMBL/GenBank/DDBJ whole genome shotgun (WGS) entry which is preliminary data.</text>
</comment>
<name>A0A6S7GN85_PARCT</name>
<protein>
    <submittedName>
        <fullName evidence="1">Uncharacterized protein</fullName>
    </submittedName>
</protein>